<dbReference type="InterPro" id="IPR003399">
    <property type="entry name" value="Mce/MlaD"/>
</dbReference>
<dbReference type="AlphaFoldDB" id="A0A2Z4XZR7"/>
<feature type="domain" description="Mce/MlaD" evidence="1">
    <location>
        <begin position="41"/>
        <end position="119"/>
    </location>
</feature>
<dbReference type="InterPro" id="IPR052336">
    <property type="entry name" value="MlaD_Phospholipid_Transporter"/>
</dbReference>
<evidence type="ECO:0000259" key="1">
    <source>
        <dbReference type="Pfam" id="PF02470"/>
    </source>
</evidence>
<name>A0A2Z4XZR7_9GAMM</name>
<evidence type="ECO:0000313" key="5">
    <source>
        <dbReference type="Proteomes" id="UP000681131"/>
    </source>
</evidence>
<dbReference type="GO" id="GO:0005543">
    <property type="term" value="F:phospholipid binding"/>
    <property type="evidence" value="ECO:0007669"/>
    <property type="project" value="TreeGrafter"/>
</dbReference>
<proteinExistence type="predicted"/>
<dbReference type="Pfam" id="PF02470">
    <property type="entry name" value="MlaD"/>
    <property type="match status" value="1"/>
</dbReference>
<organism evidence="2 4">
    <name type="scientific">Francisella adeliensis</name>
    <dbReference type="NCBI Taxonomy" id="2007306"/>
    <lineage>
        <taxon>Bacteria</taxon>
        <taxon>Pseudomonadati</taxon>
        <taxon>Pseudomonadota</taxon>
        <taxon>Gammaproteobacteria</taxon>
        <taxon>Thiotrichales</taxon>
        <taxon>Francisellaceae</taxon>
        <taxon>Francisella</taxon>
    </lineage>
</organism>
<evidence type="ECO:0000313" key="4">
    <source>
        <dbReference type="Proteomes" id="UP000251120"/>
    </source>
</evidence>
<evidence type="ECO:0000313" key="2">
    <source>
        <dbReference type="EMBL" id="AXA34387.1"/>
    </source>
</evidence>
<dbReference type="GO" id="GO:0005548">
    <property type="term" value="F:phospholipid transporter activity"/>
    <property type="evidence" value="ECO:0007669"/>
    <property type="project" value="TreeGrafter"/>
</dbReference>
<dbReference type="Proteomes" id="UP000251120">
    <property type="component" value="Chromosome"/>
</dbReference>
<evidence type="ECO:0000313" key="3">
    <source>
        <dbReference type="EMBL" id="QIW12633.1"/>
    </source>
</evidence>
<reference evidence="2 4" key="1">
    <citation type="submission" date="2017-06" db="EMBL/GenBank/DDBJ databases">
        <title>Complete genome of Francisella adeliensis.</title>
        <authorList>
            <person name="Vallesi A."/>
            <person name="Sjodin A."/>
        </authorList>
    </citation>
    <scope>NUCLEOTIDE SEQUENCE [LARGE SCALE GENOMIC DNA]</scope>
    <source>
        <strain evidence="2 4">FDC440</strain>
    </source>
</reference>
<dbReference type="PANTHER" id="PTHR33371:SF4">
    <property type="entry name" value="INTERMEMBRANE PHOSPHOLIPID TRANSPORT SYSTEM BINDING PROTEIN MLAD"/>
    <property type="match status" value="1"/>
</dbReference>
<dbReference type="RefSeq" id="WP_112870564.1">
    <property type="nucleotide sequence ID" value="NZ_CP021781.1"/>
</dbReference>
<dbReference type="KEGG" id="fad:CDH04_08255"/>
<dbReference type="EMBL" id="CP043424">
    <property type="protein sequence ID" value="QIW12633.1"/>
    <property type="molecule type" value="Genomic_DNA"/>
</dbReference>
<sequence>MRNKYFETSVGIFIILGVLCLAFLTFKVSGGSLKSLSSTDYTIQAQFKNVGSLRTNASVKISGVEVGRVTNISLDKTYNGFMAVVDITINNDEKIPANYSASISMAGILGDNYISLSPPKEDIMAVAGLDDESNSNSSDEYLHQGSIIALENTESALDLGSLIDTFVANKDNDDSKKS</sequence>
<dbReference type="PANTHER" id="PTHR33371">
    <property type="entry name" value="INTERMEMBRANE PHOSPHOLIPID TRANSPORT SYSTEM BINDING PROTEIN MLAD-RELATED"/>
    <property type="match status" value="1"/>
</dbReference>
<dbReference type="NCBIfam" id="TIGR04430">
    <property type="entry name" value="OM_asym_MlaD"/>
    <property type="match status" value="1"/>
</dbReference>
<keyword evidence="5" id="KW-1185">Reference proteome</keyword>
<gene>
    <name evidence="2" type="primary">mlaD</name>
    <name evidence="2" type="ORF">CDH04_08255</name>
    <name evidence="3" type="ORF">FZC43_08260</name>
</gene>
<dbReference type="Proteomes" id="UP000681131">
    <property type="component" value="Chromosome"/>
</dbReference>
<protein>
    <submittedName>
        <fullName evidence="2">Outer membrane lipid asymmetry maintenance protein MlaD</fullName>
    </submittedName>
</protein>
<reference evidence="3 5" key="2">
    <citation type="submission" date="2019-08" db="EMBL/GenBank/DDBJ databases">
        <title>Complete genome sequences of Francisella adeliensis (FSC1325 and FSC1326).</title>
        <authorList>
            <person name="Ohrman C."/>
            <person name="Uneklint I."/>
            <person name="Vallesi A."/>
            <person name="Karlsson L."/>
            <person name="Sjodin A."/>
        </authorList>
    </citation>
    <scope>NUCLEOTIDE SEQUENCE [LARGE SCALE GENOMIC DNA]</scope>
    <source>
        <strain evidence="3 5">FSC1325</strain>
    </source>
</reference>
<dbReference type="EMBL" id="CP021781">
    <property type="protein sequence ID" value="AXA34387.1"/>
    <property type="molecule type" value="Genomic_DNA"/>
</dbReference>
<dbReference type="InterPro" id="IPR030970">
    <property type="entry name" value="ABC_MlaD"/>
</dbReference>
<dbReference type="OrthoDB" id="9788420at2"/>
<accession>A0A2Z4XZR7</accession>